<dbReference type="PROSITE" id="PS00028">
    <property type="entry name" value="ZINC_FINGER_C2H2_1"/>
    <property type="match status" value="1"/>
</dbReference>
<dbReference type="OrthoDB" id="3220023at2759"/>
<name>D8QH89_SCHCM</name>
<dbReference type="OMA" id="ARCNKFF"/>
<evidence type="ECO:0000259" key="2">
    <source>
        <dbReference type="PROSITE" id="PS00028"/>
    </source>
</evidence>
<dbReference type="RefSeq" id="XP_003027800.1">
    <property type="nucleotide sequence ID" value="XM_003027754.1"/>
</dbReference>
<evidence type="ECO:0000313" key="3">
    <source>
        <dbReference type="EMBL" id="EFI92897.1"/>
    </source>
</evidence>
<reference evidence="3 4" key="1">
    <citation type="journal article" date="2010" name="Nat. Biotechnol.">
        <title>Genome sequence of the model mushroom Schizophyllum commune.</title>
        <authorList>
            <person name="Ohm R.A."/>
            <person name="de Jong J.F."/>
            <person name="Lugones L.G."/>
            <person name="Aerts A."/>
            <person name="Kothe E."/>
            <person name="Stajich J.E."/>
            <person name="de Vries R.P."/>
            <person name="Record E."/>
            <person name="Levasseur A."/>
            <person name="Baker S.E."/>
            <person name="Bartholomew K.A."/>
            <person name="Coutinho P.M."/>
            <person name="Erdmann S."/>
            <person name="Fowler T.J."/>
            <person name="Gathman A.C."/>
            <person name="Lombard V."/>
            <person name="Henrissat B."/>
            <person name="Knabe N."/>
            <person name="Kuees U."/>
            <person name="Lilly W.W."/>
            <person name="Lindquist E."/>
            <person name="Lucas S."/>
            <person name="Magnuson J.K."/>
            <person name="Piumi F."/>
            <person name="Raudaskoski M."/>
            <person name="Salamov A."/>
            <person name="Schmutz J."/>
            <person name="Schwarze F.W.M.R."/>
            <person name="vanKuyk P.A."/>
            <person name="Horton J.S."/>
            <person name="Grigoriev I.V."/>
            <person name="Woesten H.A.B."/>
        </authorList>
    </citation>
    <scope>NUCLEOTIDE SEQUENCE [LARGE SCALE GENOMIC DNA]</scope>
    <source>
        <strain evidence="4">H4-8 / FGSC 9210</strain>
    </source>
</reference>
<accession>D8QH89</accession>
<sequence length="735" mass="81331">MSSADVAQGAIAPSVPDEILSAPTNITAVEEVNDDLLQRLPYEILTDVMMRLGSPQWVLAVARTSQYCCNTLLDEKSQGIWKANRQAVGLREPLPILTESAYAAFVFDGGPCEICKKHTDNMYTSFAIKLRLCNRTECQTEMRSNITTTNGDQMDTAIMSWTPSMEDHSWMGELTNINYWPTFRARLRTVDYHAAQQAFTIEVASHTVAAGIVAAAKSRHAKEIEQNQLAMKFAVDLQLWKKQYAAAGQAVKFSNHEFSKKFAKQEGFEYWDLCATETYKALLRHKTMVHERITDDDAKAHLFGITADLTRMRTRRDNRKAEEQLRANRATVEKHYHGYCAREVMPSWPAFCALPLIAELMKTVKEVNLAKALRNQPLRGVLEGELEAWRARAREALCAKAGLANEVPVSSLRAHPVEQVNVRFTCGKCKGVQRKYEYDESLDFAGVCAHVCPAQSGGKRKRHEDASSSFDNFVFDVKASEAMTELVRAAGLDPSRKDRAASLKAVGSELLCKSCVPPLVLHYSSVLGHAHRHEHMQIQRITSQDAMDRRSHPIVPGLTRALLHLHKPQGKLRQLSNAKEFSCRHCANGADTDGEGVACGMGCGRIFPTKRLLKKHWALHKNGGCADDPMGDAANPSTSTAAAAPATAPSATALAAPAAEGTAEPSTQTEKPKTGPRMFTFNGMRSHLAEKHQIALIRDEDYECHRDARQLKSIMQAVKEQPPAKKPSARSCVAA</sequence>
<dbReference type="InterPro" id="IPR013087">
    <property type="entry name" value="Znf_C2H2_type"/>
</dbReference>
<evidence type="ECO:0000256" key="1">
    <source>
        <dbReference type="SAM" id="MobiDB-lite"/>
    </source>
</evidence>
<dbReference type="GeneID" id="9597951"/>
<organism evidence="4">
    <name type="scientific">Schizophyllum commune (strain H4-8 / FGSC 9210)</name>
    <name type="common">Split gill fungus</name>
    <dbReference type="NCBI Taxonomy" id="578458"/>
    <lineage>
        <taxon>Eukaryota</taxon>
        <taxon>Fungi</taxon>
        <taxon>Dikarya</taxon>
        <taxon>Basidiomycota</taxon>
        <taxon>Agaricomycotina</taxon>
        <taxon>Agaricomycetes</taxon>
        <taxon>Agaricomycetidae</taxon>
        <taxon>Agaricales</taxon>
        <taxon>Schizophyllaceae</taxon>
        <taxon>Schizophyllum</taxon>
    </lineage>
</organism>
<proteinExistence type="predicted"/>
<dbReference type="eggNOG" id="ENOG502SHRZ">
    <property type="taxonomic scope" value="Eukaryota"/>
</dbReference>
<evidence type="ECO:0000313" key="4">
    <source>
        <dbReference type="Proteomes" id="UP000007431"/>
    </source>
</evidence>
<protein>
    <recommendedName>
        <fullName evidence="2">C2H2-type domain-containing protein</fullName>
    </recommendedName>
</protein>
<feature type="region of interest" description="Disordered" evidence="1">
    <location>
        <begin position="630"/>
        <end position="678"/>
    </location>
</feature>
<dbReference type="HOGENOM" id="CLU_011993_0_0_1"/>
<dbReference type="VEuPathDB" id="FungiDB:SCHCODRAFT_02640666"/>
<gene>
    <name evidence="3" type="ORF">SCHCODRAFT_258543</name>
</gene>
<feature type="compositionally biased region" description="Low complexity" evidence="1">
    <location>
        <begin position="633"/>
        <end position="667"/>
    </location>
</feature>
<feature type="domain" description="C2H2-type" evidence="2">
    <location>
        <begin position="599"/>
        <end position="620"/>
    </location>
</feature>
<dbReference type="InParanoid" id="D8QH89"/>
<dbReference type="AlphaFoldDB" id="D8QH89"/>
<dbReference type="KEGG" id="scm:SCHCO_02640666"/>
<dbReference type="Proteomes" id="UP000007431">
    <property type="component" value="Unassembled WGS sequence"/>
</dbReference>
<keyword evidence="4" id="KW-1185">Reference proteome</keyword>
<dbReference type="EMBL" id="GL377312">
    <property type="protein sequence ID" value="EFI92897.1"/>
    <property type="molecule type" value="Genomic_DNA"/>
</dbReference>